<dbReference type="EMBL" id="FTOV01000006">
    <property type="protein sequence ID" value="SIT08406.1"/>
    <property type="molecule type" value="Genomic_DNA"/>
</dbReference>
<organism evidence="2 3">
    <name type="scientific">Chryseobacterium gambrini</name>
    <dbReference type="NCBI Taxonomy" id="373672"/>
    <lineage>
        <taxon>Bacteria</taxon>
        <taxon>Pseudomonadati</taxon>
        <taxon>Bacteroidota</taxon>
        <taxon>Flavobacteriia</taxon>
        <taxon>Flavobacteriales</taxon>
        <taxon>Weeksellaceae</taxon>
        <taxon>Chryseobacterium group</taxon>
        <taxon>Chryseobacterium</taxon>
    </lineage>
</organism>
<evidence type="ECO:0000313" key="2">
    <source>
        <dbReference type="EMBL" id="SIT08406.1"/>
    </source>
</evidence>
<feature type="chain" id="PRO_5013066069" evidence="1">
    <location>
        <begin position="22"/>
        <end position="119"/>
    </location>
</feature>
<dbReference type="RefSeq" id="WP_076393443.1">
    <property type="nucleotide sequence ID" value="NZ_FTOV01000006.1"/>
</dbReference>
<dbReference type="AlphaFoldDB" id="A0A1N7PCY7"/>
<name>A0A1N7PCY7_9FLAO</name>
<proteinExistence type="predicted"/>
<evidence type="ECO:0000313" key="3">
    <source>
        <dbReference type="Proteomes" id="UP000185781"/>
    </source>
</evidence>
<dbReference type="Proteomes" id="UP000185781">
    <property type="component" value="Unassembled WGS sequence"/>
</dbReference>
<reference evidence="2 3" key="1">
    <citation type="submission" date="2017-01" db="EMBL/GenBank/DDBJ databases">
        <authorList>
            <person name="Mah S.A."/>
            <person name="Swanson W.J."/>
            <person name="Moy G.W."/>
            <person name="Vacquier V.D."/>
        </authorList>
    </citation>
    <scope>NUCLEOTIDE SEQUENCE [LARGE SCALE GENOMIC DNA]</scope>
    <source>
        <strain evidence="2 3">DSM 18014</strain>
    </source>
</reference>
<gene>
    <name evidence="2" type="ORF">SAMN05421785_106154</name>
</gene>
<evidence type="ECO:0000256" key="1">
    <source>
        <dbReference type="SAM" id="SignalP"/>
    </source>
</evidence>
<dbReference type="STRING" id="373672.SAMN05421785_106154"/>
<dbReference type="PROSITE" id="PS51257">
    <property type="entry name" value="PROKAR_LIPOPROTEIN"/>
    <property type="match status" value="1"/>
</dbReference>
<sequence>MKKLVFLIISCFLMFSCVQKAYKQTVIYTIEIPDSEGVTSVGIRGNDKPLNWDQDMELKKINNKGFYQVKVTYITGYKFTEVKFTRNGEYELQNMPNRRIEFNPSGVSQYKAVFNQPLK</sequence>
<accession>A0A1N7PCY7</accession>
<feature type="signal peptide" evidence="1">
    <location>
        <begin position="1"/>
        <end position="21"/>
    </location>
</feature>
<keyword evidence="1" id="KW-0732">Signal</keyword>
<dbReference type="OrthoDB" id="883826at2"/>
<protein>
    <submittedName>
        <fullName evidence="2">Putative oxidoreductase</fullName>
    </submittedName>
</protein>